<dbReference type="Proteomes" id="UP001500064">
    <property type="component" value="Unassembled WGS sequence"/>
</dbReference>
<gene>
    <name evidence="1" type="ORF">GCM10009733_098910</name>
</gene>
<proteinExistence type="predicted"/>
<evidence type="ECO:0000313" key="2">
    <source>
        <dbReference type="Proteomes" id="UP001500064"/>
    </source>
</evidence>
<organism evidence="1 2">
    <name type="scientific">Nonomuraea maheshkhaliensis</name>
    <dbReference type="NCBI Taxonomy" id="419590"/>
    <lineage>
        <taxon>Bacteria</taxon>
        <taxon>Bacillati</taxon>
        <taxon>Actinomycetota</taxon>
        <taxon>Actinomycetes</taxon>
        <taxon>Streptosporangiales</taxon>
        <taxon>Streptosporangiaceae</taxon>
        <taxon>Nonomuraea</taxon>
    </lineage>
</organism>
<comment type="caution">
    <text evidence="1">The sequence shown here is derived from an EMBL/GenBank/DDBJ whole genome shotgun (WGS) entry which is preliminary data.</text>
</comment>
<reference evidence="2" key="1">
    <citation type="journal article" date="2019" name="Int. J. Syst. Evol. Microbiol.">
        <title>The Global Catalogue of Microorganisms (GCM) 10K type strain sequencing project: providing services to taxonomists for standard genome sequencing and annotation.</title>
        <authorList>
            <consortium name="The Broad Institute Genomics Platform"/>
            <consortium name="The Broad Institute Genome Sequencing Center for Infectious Disease"/>
            <person name="Wu L."/>
            <person name="Ma J."/>
        </authorList>
    </citation>
    <scope>NUCLEOTIDE SEQUENCE [LARGE SCALE GENOMIC DNA]</scope>
    <source>
        <strain evidence="2">JCM 13929</strain>
    </source>
</reference>
<sequence length="39" mass="4168">MAERADARTVTVEDASHAVSVSEPAAVTDLIKRAARDTR</sequence>
<dbReference type="EMBL" id="BAAAMU010000149">
    <property type="protein sequence ID" value="GAA1686459.1"/>
    <property type="molecule type" value="Genomic_DNA"/>
</dbReference>
<keyword evidence="2" id="KW-1185">Reference proteome</keyword>
<evidence type="ECO:0008006" key="3">
    <source>
        <dbReference type="Google" id="ProtNLM"/>
    </source>
</evidence>
<name>A0ABP4TDS8_9ACTN</name>
<protein>
    <recommendedName>
        <fullName evidence="3">Alpha/beta hydrolase</fullName>
    </recommendedName>
</protein>
<accession>A0ABP4TDS8</accession>
<evidence type="ECO:0000313" key="1">
    <source>
        <dbReference type="EMBL" id="GAA1686459.1"/>
    </source>
</evidence>